<evidence type="ECO:0000256" key="3">
    <source>
        <dbReference type="ARBA" id="ARBA00011291"/>
    </source>
</evidence>
<evidence type="ECO:0000256" key="12">
    <source>
        <dbReference type="RuleBase" id="RU003661"/>
    </source>
</evidence>
<reference evidence="14" key="1">
    <citation type="journal article" date="2017" name="Zool. J. Linn. Soc.">
        <title>Insufficient power of mitogenomic data in resolving the auchenorrhynchan monophyly.</title>
        <authorList>
            <person name="Song N."/>
            <person name="Cai W."/>
            <person name="Li H."/>
        </authorList>
    </citation>
    <scope>NUCLEOTIDE SEQUENCE</scope>
</reference>
<dbReference type="AlphaFoldDB" id="A0A2U7NYB1"/>
<dbReference type="GO" id="GO:0015986">
    <property type="term" value="P:proton motive force-driven ATP synthesis"/>
    <property type="evidence" value="ECO:0007669"/>
    <property type="project" value="InterPro"/>
</dbReference>
<dbReference type="Pfam" id="PF00895">
    <property type="entry name" value="ATP-synt_8"/>
    <property type="match status" value="1"/>
</dbReference>
<comment type="similarity">
    <text evidence="2 12">Belongs to the ATPase protein 8 family.</text>
</comment>
<evidence type="ECO:0000256" key="10">
    <source>
        <dbReference type="ARBA" id="ARBA00023128"/>
    </source>
</evidence>
<keyword evidence="6 12" id="KW-0812">Transmembrane</keyword>
<geneLocation type="mitochondrion" evidence="14"/>
<evidence type="ECO:0000256" key="2">
    <source>
        <dbReference type="ARBA" id="ARBA00008892"/>
    </source>
</evidence>
<feature type="transmembrane region" description="Helical" evidence="13">
    <location>
        <begin position="6"/>
        <end position="31"/>
    </location>
</feature>
<evidence type="ECO:0000256" key="8">
    <source>
        <dbReference type="ARBA" id="ARBA00022989"/>
    </source>
</evidence>
<comment type="subunit">
    <text evidence="3">F-type ATPases have 2 components, CF(1) - the catalytic core - and CF(0) - the membrane proton channel.</text>
</comment>
<keyword evidence="5 12" id="KW-0138">CF(0)</keyword>
<evidence type="ECO:0000256" key="9">
    <source>
        <dbReference type="ARBA" id="ARBA00023065"/>
    </source>
</evidence>
<dbReference type="InterPro" id="IPR001421">
    <property type="entry name" value="ATP8_metazoa"/>
</dbReference>
<sequence length="50" mass="6277">MPQMAPIWWTFLLSMTFFSMILFIMIIYFSFLKELKTNYKNTKNELCWKW</sequence>
<keyword evidence="11 13" id="KW-0472">Membrane</keyword>
<keyword evidence="10 12" id="KW-0496">Mitochondrion</keyword>
<evidence type="ECO:0000313" key="14">
    <source>
        <dbReference type="EMBL" id="ATD12206.1"/>
    </source>
</evidence>
<accession>A0A2U7NYB1</accession>
<protein>
    <recommendedName>
        <fullName evidence="12">ATP synthase complex subunit 8</fullName>
    </recommendedName>
</protein>
<evidence type="ECO:0000256" key="4">
    <source>
        <dbReference type="ARBA" id="ARBA00022448"/>
    </source>
</evidence>
<name>A0A2U7NYB1_9HEMI</name>
<keyword evidence="9 12" id="KW-0406">Ion transport</keyword>
<evidence type="ECO:0000256" key="6">
    <source>
        <dbReference type="ARBA" id="ARBA00022692"/>
    </source>
</evidence>
<keyword evidence="8 13" id="KW-1133">Transmembrane helix</keyword>
<comment type="subcellular location">
    <subcellularLocation>
        <location evidence="1 12">Mitochondrion membrane</location>
        <topology evidence="1 12">Single-pass membrane protein</topology>
    </subcellularLocation>
</comment>
<dbReference type="GO" id="GO:0031966">
    <property type="term" value="C:mitochondrial membrane"/>
    <property type="evidence" value="ECO:0007669"/>
    <property type="project" value="UniProtKB-SubCell"/>
</dbReference>
<evidence type="ECO:0000256" key="13">
    <source>
        <dbReference type="SAM" id="Phobius"/>
    </source>
</evidence>
<evidence type="ECO:0000256" key="11">
    <source>
        <dbReference type="ARBA" id="ARBA00023136"/>
    </source>
</evidence>
<dbReference type="EMBL" id="KX437735">
    <property type="protein sequence ID" value="ATD12206.1"/>
    <property type="molecule type" value="Genomic_DNA"/>
</dbReference>
<dbReference type="GO" id="GO:0015078">
    <property type="term" value="F:proton transmembrane transporter activity"/>
    <property type="evidence" value="ECO:0007669"/>
    <property type="project" value="InterPro"/>
</dbReference>
<evidence type="ECO:0000256" key="7">
    <source>
        <dbReference type="ARBA" id="ARBA00022781"/>
    </source>
</evidence>
<proteinExistence type="inferred from homology"/>
<organism evidence="14">
    <name type="scientific">Cicadellidae sp. EMHAU-2015-Zz052706</name>
    <dbReference type="NCBI Taxonomy" id="2037760"/>
    <lineage>
        <taxon>Eukaryota</taxon>
        <taxon>Metazoa</taxon>
        <taxon>Ecdysozoa</taxon>
        <taxon>Arthropoda</taxon>
        <taxon>Hexapoda</taxon>
        <taxon>Insecta</taxon>
        <taxon>Pterygota</taxon>
        <taxon>Neoptera</taxon>
        <taxon>Paraneoptera</taxon>
        <taxon>Hemiptera</taxon>
        <taxon>Auchenorrhyncha</taxon>
        <taxon>Membracoidea</taxon>
        <taxon>Cicadellidae</taxon>
    </lineage>
</organism>
<evidence type="ECO:0000256" key="1">
    <source>
        <dbReference type="ARBA" id="ARBA00004304"/>
    </source>
</evidence>
<dbReference type="GO" id="GO:0045259">
    <property type="term" value="C:proton-transporting ATP synthase complex"/>
    <property type="evidence" value="ECO:0007669"/>
    <property type="project" value="UniProtKB-KW"/>
</dbReference>
<keyword evidence="7 12" id="KW-0375">Hydrogen ion transport</keyword>
<keyword evidence="4 12" id="KW-0813">Transport</keyword>
<gene>
    <name evidence="14" type="primary">atp8</name>
</gene>
<evidence type="ECO:0000256" key="5">
    <source>
        <dbReference type="ARBA" id="ARBA00022547"/>
    </source>
</evidence>